<dbReference type="Proteomes" id="UP000308365">
    <property type="component" value="Unassembled WGS sequence"/>
</dbReference>
<keyword evidence="3" id="KW-0808">Transferase</keyword>
<dbReference type="EMBL" id="RWIC01001735">
    <property type="protein sequence ID" value="TKC34739.1"/>
    <property type="molecule type" value="Genomic_DNA"/>
</dbReference>
<feature type="domain" description="Aminotransferase class I/classII large" evidence="6">
    <location>
        <begin position="308"/>
        <end position="509"/>
    </location>
</feature>
<proteinExistence type="predicted"/>
<sequence>TQAVRLALEDLGTEDSGPSTSPSGRSPPAPRPTRRFPAATPAAGSGVRPGFELPQAVVQAGGQLPRTSCAKTDGQVGGLWPGLQAEPRPGAETSLQAWRAGRAVRRCRGRGRAGCQAGGAVPAELLGAACARLCADLAQKARWNGHECGPSAVERGQAAVDTSCFGSRGLFRAQESGFGSACGRVRTEILGKSSKSVLSLATGAPNPNTFPFKSAVITIDNGETIQFDEEMMKRALQYSQSAGYRSTPRAIILAKTVTTKDKWTCVSHVAAKKVSVRLPELLSWLKQFQVKLHNPPTIHYPPSQGQMDTCVTCGSQEGLCKVFEMIVNPGDNILVNEPIYSGTIHALQPLGCNMINVSSDEHGIIPDSLREILSKWKPEDSKNPEKNTPKFLYTVPNGNNPAGNSLTTNRKKEIYELARKYDFLIIEDDPYYFMQFNKVSAVSTQPTISRQVAVSYCADVSLAGLPSIFISGFITGPKPLIERIVLHTEVSTMHTSTFTQLLVSQLLHQWGEEGFLAHVERVIDFYRKQRDALLAAADKWLSGEWNLHPVLG</sequence>
<accession>A0A4U1EF01</accession>
<keyword evidence="4" id="KW-0663">Pyridoxal phosphate</keyword>
<feature type="non-terminal residue" evidence="7">
    <location>
        <position position="1"/>
    </location>
</feature>
<dbReference type="CDD" id="cd00609">
    <property type="entry name" value="AAT_like"/>
    <property type="match status" value="1"/>
</dbReference>
<protein>
    <recommendedName>
        <fullName evidence="6">Aminotransferase class I/classII large domain-containing protein</fullName>
    </recommendedName>
</protein>
<dbReference type="Gene3D" id="3.40.640.10">
    <property type="entry name" value="Type I PLP-dependent aspartate aminotransferase-like (Major domain)"/>
    <property type="match status" value="1"/>
</dbReference>
<comment type="caution">
    <text evidence="7">The sequence shown here is derived from an EMBL/GenBank/DDBJ whole genome shotgun (WGS) entry which is preliminary data.</text>
</comment>
<dbReference type="InterPro" id="IPR050859">
    <property type="entry name" value="Class-I_PLP-dep_aminotransf"/>
</dbReference>
<evidence type="ECO:0000256" key="1">
    <source>
        <dbReference type="ARBA" id="ARBA00001933"/>
    </source>
</evidence>
<keyword evidence="2" id="KW-0032">Aminotransferase</keyword>
<dbReference type="InterPro" id="IPR004839">
    <property type="entry name" value="Aminotransferase_I/II_large"/>
</dbReference>
<reference evidence="8" key="1">
    <citation type="journal article" date="2019" name="IScience">
        <title>Narwhal Genome Reveals Long-Term Low Genetic Diversity despite Current Large Abundance Size.</title>
        <authorList>
            <person name="Westbury M.V."/>
            <person name="Petersen B."/>
            <person name="Garde E."/>
            <person name="Heide-Jorgensen M.P."/>
            <person name="Lorenzen E.D."/>
        </authorList>
    </citation>
    <scope>NUCLEOTIDE SEQUENCE [LARGE SCALE GENOMIC DNA]</scope>
</reference>
<name>A0A4U1EF01_MONMO</name>
<dbReference type="AlphaFoldDB" id="A0A4U1EF01"/>
<evidence type="ECO:0000256" key="2">
    <source>
        <dbReference type="ARBA" id="ARBA00022576"/>
    </source>
</evidence>
<dbReference type="Pfam" id="PF00155">
    <property type="entry name" value="Aminotran_1_2"/>
    <property type="match status" value="1"/>
</dbReference>
<evidence type="ECO:0000313" key="8">
    <source>
        <dbReference type="Proteomes" id="UP000308365"/>
    </source>
</evidence>
<dbReference type="PANTHER" id="PTHR42790">
    <property type="entry name" value="AMINOTRANSFERASE"/>
    <property type="match status" value="1"/>
</dbReference>
<comment type="cofactor">
    <cofactor evidence="1">
        <name>pyridoxal 5'-phosphate</name>
        <dbReference type="ChEBI" id="CHEBI:597326"/>
    </cofactor>
</comment>
<evidence type="ECO:0000259" key="6">
    <source>
        <dbReference type="Pfam" id="PF00155"/>
    </source>
</evidence>
<evidence type="ECO:0000313" key="7">
    <source>
        <dbReference type="EMBL" id="TKC34739.1"/>
    </source>
</evidence>
<dbReference type="GO" id="GO:0030170">
    <property type="term" value="F:pyridoxal phosphate binding"/>
    <property type="evidence" value="ECO:0007669"/>
    <property type="project" value="InterPro"/>
</dbReference>
<dbReference type="InterPro" id="IPR015424">
    <property type="entry name" value="PyrdxlP-dep_Trfase"/>
</dbReference>
<evidence type="ECO:0000256" key="3">
    <source>
        <dbReference type="ARBA" id="ARBA00022679"/>
    </source>
</evidence>
<dbReference type="PANTHER" id="PTHR42790:SF19">
    <property type="entry name" value="KYNURENINE_ALPHA-AMINOADIPATE AMINOTRANSFERASE, MITOCHONDRIAL"/>
    <property type="match status" value="1"/>
</dbReference>
<dbReference type="InterPro" id="IPR015421">
    <property type="entry name" value="PyrdxlP-dep_Trfase_major"/>
</dbReference>
<dbReference type="GO" id="GO:1901605">
    <property type="term" value="P:alpha-amino acid metabolic process"/>
    <property type="evidence" value="ECO:0007669"/>
    <property type="project" value="TreeGrafter"/>
</dbReference>
<dbReference type="SUPFAM" id="SSF53383">
    <property type="entry name" value="PLP-dependent transferases"/>
    <property type="match status" value="1"/>
</dbReference>
<gene>
    <name evidence="7" type="ORF">EI555_008488</name>
</gene>
<feature type="region of interest" description="Disordered" evidence="5">
    <location>
        <begin position="1"/>
        <end position="49"/>
    </location>
</feature>
<evidence type="ECO:0000256" key="5">
    <source>
        <dbReference type="SAM" id="MobiDB-lite"/>
    </source>
</evidence>
<feature type="compositionally biased region" description="Low complexity" evidence="5">
    <location>
        <begin position="35"/>
        <end position="44"/>
    </location>
</feature>
<dbReference type="GO" id="GO:0016212">
    <property type="term" value="F:kynurenine-oxoglutarate transaminase activity"/>
    <property type="evidence" value="ECO:0007669"/>
    <property type="project" value="TreeGrafter"/>
</dbReference>
<organism evidence="7 8">
    <name type="scientific">Monodon monoceros</name>
    <name type="common">Narwhal</name>
    <name type="synonym">Ceratodon monodon</name>
    <dbReference type="NCBI Taxonomy" id="40151"/>
    <lineage>
        <taxon>Eukaryota</taxon>
        <taxon>Metazoa</taxon>
        <taxon>Chordata</taxon>
        <taxon>Craniata</taxon>
        <taxon>Vertebrata</taxon>
        <taxon>Euteleostomi</taxon>
        <taxon>Mammalia</taxon>
        <taxon>Eutheria</taxon>
        <taxon>Laurasiatheria</taxon>
        <taxon>Artiodactyla</taxon>
        <taxon>Whippomorpha</taxon>
        <taxon>Cetacea</taxon>
        <taxon>Odontoceti</taxon>
        <taxon>Monodontidae</taxon>
        <taxon>Monodon</taxon>
    </lineage>
</organism>
<evidence type="ECO:0000256" key="4">
    <source>
        <dbReference type="ARBA" id="ARBA00022898"/>
    </source>
</evidence>